<evidence type="ECO:0000256" key="2">
    <source>
        <dbReference type="ARBA" id="ARBA00022448"/>
    </source>
</evidence>
<dbReference type="PANTHER" id="PTHR10027">
    <property type="entry name" value="CALCIUM-ACTIVATED POTASSIUM CHANNEL ALPHA CHAIN"/>
    <property type="match status" value="1"/>
</dbReference>
<dbReference type="EMBL" id="JAIFTH010000327">
    <property type="protein sequence ID" value="KAG9509804.1"/>
    <property type="molecule type" value="Genomic_DNA"/>
</dbReference>
<dbReference type="Gene3D" id="3.40.50.720">
    <property type="entry name" value="NAD(P)-binding Rossmann-like Domain"/>
    <property type="match status" value="1"/>
</dbReference>
<feature type="region of interest" description="Disordered" evidence="11">
    <location>
        <begin position="489"/>
        <end position="514"/>
    </location>
</feature>
<keyword evidence="2" id="KW-0813">Transport</keyword>
<feature type="non-terminal residue" evidence="13">
    <location>
        <position position="680"/>
    </location>
</feature>
<feature type="region of interest" description="Disordered" evidence="11">
    <location>
        <begin position="538"/>
        <end position="559"/>
    </location>
</feature>
<evidence type="ECO:0000256" key="3">
    <source>
        <dbReference type="ARBA" id="ARBA00022538"/>
    </source>
</evidence>
<organism evidence="13 14">
    <name type="scientific">Fragariocoptes setiger</name>
    <dbReference type="NCBI Taxonomy" id="1670756"/>
    <lineage>
        <taxon>Eukaryota</taxon>
        <taxon>Metazoa</taxon>
        <taxon>Ecdysozoa</taxon>
        <taxon>Arthropoda</taxon>
        <taxon>Chelicerata</taxon>
        <taxon>Arachnida</taxon>
        <taxon>Acari</taxon>
        <taxon>Acariformes</taxon>
        <taxon>Trombidiformes</taxon>
        <taxon>Prostigmata</taxon>
        <taxon>Eupodina</taxon>
        <taxon>Eriophyoidea</taxon>
        <taxon>Phytoptidae</taxon>
        <taxon>Fragariocoptes</taxon>
    </lineage>
</organism>
<reference evidence="13 14" key="1">
    <citation type="submission" date="2020-10" db="EMBL/GenBank/DDBJ databases">
        <authorList>
            <person name="Klimov P.B."/>
            <person name="Dyachkov S.M."/>
            <person name="Chetverikov P.E."/>
        </authorList>
    </citation>
    <scope>NUCLEOTIDE SEQUENCE [LARGE SCALE GENOMIC DNA]</scope>
    <source>
        <strain evidence="13">BMOC 18-1129-001#AD2665</strain>
        <tissue evidence="13">Entire mites</tissue>
    </source>
</reference>
<proteinExistence type="predicted"/>
<comment type="caution">
    <text evidence="13">The sequence shown here is derived from an EMBL/GenBank/DDBJ whole genome shotgun (WGS) entry which is preliminary data.</text>
</comment>
<gene>
    <name evidence="13" type="primary">KCNT1</name>
    <name evidence="13" type="ORF">GZH46_01666</name>
</gene>
<keyword evidence="8" id="KW-0406">Ion transport</keyword>
<comment type="subcellular location">
    <subcellularLocation>
        <location evidence="1">Membrane</location>
        <topology evidence="1">Multi-pass membrane protein</topology>
    </subcellularLocation>
</comment>
<keyword evidence="7" id="KW-1133">Transmembrane helix</keyword>
<keyword evidence="6" id="KW-0630">Potassium</keyword>
<keyword evidence="14" id="KW-1185">Reference proteome</keyword>
<name>A0ABQ7S8N4_9ACAR</name>
<evidence type="ECO:0000256" key="8">
    <source>
        <dbReference type="ARBA" id="ARBA00023065"/>
    </source>
</evidence>
<evidence type="ECO:0000313" key="13">
    <source>
        <dbReference type="EMBL" id="KAG9509804.1"/>
    </source>
</evidence>
<evidence type="ECO:0000313" key="14">
    <source>
        <dbReference type="Proteomes" id="UP000825002"/>
    </source>
</evidence>
<keyword evidence="10 13" id="KW-0407">Ion channel</keyword>
<evidence type="ECO:0000256" key="1">
    <source>
        <dbReference type="ARBA" id="ARBA00004141"/>
    </source>
</evidence>
<dbReference type="InterPro" id="IPR003148">
    <property type="entry name" value="RCK_N"/>
</dbReference>
<accession>A0ABQ7S8N4</accession>
<evidence type="ECO:0000256" key="7">
    <source>
        <dbReference type="ARBA" id="ARBA00022989"/>
    </source>
</evidence>
<dbReference type="Proteomes" id="UP000825002">
    <property type="component" value="Unassembled WGS sequence"/>
</dbReference>
<dbReference type="PANTHER" id="PTHR10027:SF10">
    <property type="entry name" value="SLOWPOKE 2, ISOFORM D"/>
    <property type="match status" value="1"/>
</dbReference>
<dbReference type="Pfam" id="PF22614">
    <property type="entry name" value="Slo-like_RCK"/>
    <property type="match status" value="1"/>
</dbReference>
<keyword evidence="3" id="KW-0633">Potassium transport</keyword>
<feature type="domain" description="RCK N-terminal" evidence="12">
    <location>
        <begin position="60"/>
        <end position="178"/>
    </location>
</feature>
<dbReference type="GO" id="GO:0034220">
    <property type="term" value="P:monoatomic ion transmembrane transport"/>
    <property type="evidence" value="ECO:0007669"/>
    <property type="project" value="UniProtKB-KW"/>
</dbReference>
<sequence length="680" mass="75152">MNCDLFSIVKGFPPCATYVGVSPTLCYLLEKKKPPCCLQLTTACEHCPYKNARQYNWSSRCIILASDFASNGIYNFLVPLRAHFHNAQSLRPIVLLLERKPSSQFIDAISWFPMVYWMPGLIDSLDDLIKAGINLADSVVVTNKESTNSAEEDYLADCNTIVAVQTMFKLFPSVGIITELSQSSNMRFMQFRAHDVYNFAMARARAGSSNAMTLGNNQNGNNNNSNDVQAAAALINSAACIGRAIDHDQSARMSSASQQAADHHQQQQQAAWAAAAKYNYATRKRHVRRHARDYNAHAYKFRLPFAAGNVFSASMLDTLLYQAFVKDYMITMVRLLLGIDQAPGSGFLSSMRITRDDLWIRTYGRLYQRLCSTSCEIPIGIYRNEPLEVVRRFEPSQTFGGFASQQASYEQATEELERQEITNLVRNRLQDLGMPATDYDDTSGHRNNTFSYVIINPNCDLQLKEGDLIRKLFMHRANSVRLDVANRGAANATGNSSQAAQTNNNIPQEQQQQQQQCYTSASLIKSCVSDGDIKSNVEAKHNNNNKNRQGVHISIKVDDDDDTTNTNDACCIRRSSCSDAPTVVPNINSMPPMSVASVVPNCSATNGQRSTIGSTNKSSCVLKTTQTSNNGTPIVVATTAPSTTATTTTINQQQSIVMMTTTTTTREHTAGNTFMSATRV</sequence>
<protein>
    <submittedName>
        <fullName evidence="13">Potassium channel subfamily T member 1</fullName>
    </submittedName>
</protein>
<evidence type="ECO:0000256" key="4">
    <source>
        <dbReference type="ARBA" id="ARBA00022692"/>
    </source>
</evidence>
<dbReference type="InterPro" id="IPR047871">
    <property type="entry name" value="K_chnl_Slo-like"/>
</dbReference>
<keyword evidence="4" id="KW-0812">Transmembrane</keyword>
<keyword evidence="9" id="KW-0472">Membrane</keyword>
<evidence type="ECO:0000256" key="5">
    <source>
        <dbReference type="ARBA" id="ARBA00022826"/>
    </source>
</evidence>
<feature type="compositionally biased region" description="Polar residues" evidence="11">
    <location>
        <begin position="492"/>
        <end position="507"/>
    </location>
</feature>
<keyword evidence="5" id="KW-0631">Potassium channel</keyword>
<evidence type="ECO:0000256" key="9">
    <source>
        <dbReference type="ARBA" id="ARBA00023136"/>
    </source>
</evidence>
<evidence type="ECO:0000256" key="11">
    <source>
        <dbReference type="SAM" id="MobiDB-lite"/>
    </source>
</evidence>
<evidence type="ECO:0000256" key="10">
    <source>
        <dbReference type="ARBA" id="ARBA00023303"/>
    </source>
</evidence>
<evidence type="ECO:0000256" key="6">
    <source>
        <dbReference type="ARBA" id="ARBA00022958"/>
    </source>
</evidence>
<evidence type="ECO:0000259" key="12">
    <source>
        <dbReference type="Pfam" id="PF22614"/>
    </source>
</evidence>